<organism evidence="2 3">
    <name type="scientific">Dongia soli</name>
    <dbReference type="NCBI Taxonomy" id="600628"/>
    <lineage>
        <taxon>Bacteria</taxon>
        <taxon>Pseudomonadati</taxon>
        <taxon>Pseudomonadota</taxon>
        <taxon>Alphaproteobacteria</taxon>
        <taxon>Rhodospirillales</taxon>
        <taxon>Dongiaceae</taxon>
        <taxon>Dongia</taxon>
    </lineage>
</organism>
<feature type="signal peptide" evidence="1">
    <location>
        <begin position="1"/>
        <end position="19"/>
    </location>
</feature>
<protein>
    <recommendedName>
        <fullName evidence="4">Lipoprotein</fullName>
    </recommendedName>
</protein>
<dbReference type="RefSeq" id="WP_320509266.1">
    <property type="nucleotide sequence ID" value="NZ_JAXCLW010000004.1"/>
</dbReference>
<keyword evidence="3" id="KW-1185">Reference proteome</keyword>
<evidence type="ECO:0000313" key="3">
    <source>
        <dbReference type="Proteomes" id="UP001279642"/>
    </source>
</evidence>
<evidence type="ECO:0000256" key="1">
    <source>
        <dbReference type="SAM" id="SignalP"/>
    </source>
</evidence>
<evidence type="ECO:0008006" key="4">
    <source>
        <dbReference type="Google" id="ProtNLM"/>
    </source>
</evidence>
<evidence type="ECO:0000313" key="2">
    <source>
        <dbReference type="EMBL" id="MDY0884196.1"/>
    </source>
</evidence>
<sequence>MIRKALALLAVSLLFTAAACDKEATQKALAKQLNANERNGGGPSR</sequence>
<keyword evidence="1" id="KW-0732">Signal</keyword>
<name>A0ABU5EF05_9PROT</name>
<comment type="caution">
    <text evidence="2">The sequence shown here is derived from an EMBL/GenBank/DDBJ whole genome shotgun (WGS) entry which is preliminary data.</text>
</comment>
<accession>A0ABU5EF05</accession>
<reference evidence="2 3" key="1">
    <citation type="journal article" date="2016" name="Antonie Van Leeuwenhoek">
        <title>Dongia soli sp. nov., isolated from soil from Dokdo, Korea.</title>
        <authorList>
            <person name="Kim D.U."/>
            <person name="Lee H."/>
            <person name="Kim H."/>
            <person name="Kim S.G."/>
            <person name="Ka J.O."/>
        </authorList>
    </citation>
    <scope>NUCLEOTIDE SEQUENCE [LARGE SCALE GENOMIC DNA]</scope>
    <source>
        <strain evidence="2 3">D78</strain>
    </source>
</reference>
<dbReference type="EMBL" id="JAXCLW010000004">
    <property type="protein sequence ID" value="MDY0884196.1"/>
    <property type="molecule type" value="Genomic_DNA"/>
</dbReference>
<dbReference type="Proteomes" id="UP001279642">
    <property type="component" value="Unassembled WGS sequence"/>
</dbReference>
<gene>
    <name evidence="2" type="ORF">SMD27_15225</name>
</gene>
<feature type="chain" id="PRO_5045136365" description="Lipoprotein" evidence="1">
    <location>
        <begin position="20"/>
        <end position="45"/>
    </location>
</feature>
<proteinExistence type="predicted"/>
<dbReference type="PROSITE" id="PS51257">
    <property type="entry name" value="PROKAR_LIPOPROTEIN"/>
    <property type="match status" value="1"/>
</dbReference>